<reference evidence="1" key="1">
    <citation type="submission" date="2021-06" db="EMBL/GenBank/DDBJ databases">
        <authorList>
            <person name="Kallberg Y."/>
            <person name="Tangrot J."/>
            <person name="Rosling A."/>
        </authorList>
    </citation>
    <scope>NUCLEOTIDE SEQUENCE</scope>
    <source>
        <strain evidence="1">MA453B</strain>
    </source>
</reference>
<name>A0A9N9JN95_9GLOM</name>
<accession>A0A9N9JN95</accession>
<comment type="caution">
    <text evidence="1">The sequence shown here is derived from an EMBL/GenBank/DDBJ whole genome shotgun (WGS) entry which is preliminary data.</text>
</comment>
<feature type="non-terminal residue" evidence="1">
    <location>
        <position position="1"/>
    </location>
</feature>
<proteinExistence type="predicted"/>
<dbReference type="AlphaFoldDB" id="A0A9N9JN95"/>
<keyword evidence="2" id="KW-1185">Reference proteome</keyword>
<organism evidence="1 2">
    <name type="scientific">Dentiscutata erythropus</name>
    <dbReference type="NCBI Taxonomy" id="1348616"/>
    <lineage>
        <taxon>Eukaryota</taxon>
        <taxon>Fungi</taxon>
        <taxon>Fungi incertae sedis</taxon>
        <taxon>Mucoromycota</taxon>
        <taxon>Glomeromycotina</taxon>
        <taxon>Glomeromycetes</taxon>
        <taxon>Diversisporales</taxon>
        <taxon>Gigasporaceae</taxon>
        <taxon>Dentiscutata</taxon>
    </lineage>
</organism>
<evidence type="ECO:0000313" key="2">
    <source>
        <dbReference type="Proteomes" id="UP000789405"/>
    </source>
</evidence>
<sequence>NQEIQKEGSNSISLAEVEESKIIKADVNIEVNIKATEGNMNIKNNNNNVKKMISTIYLQFTEKYRRIPKENKWTLSTEKVVKDALYSFGMKYIYE</sequence>
<dbReference type="EMBL" id="CAJVPY010025910">
    <property type="protein sequence ID" value="CAG8788936.1"/>
    <property type="molecule type" value="Genomic_DNA"/>
</dbReference>
<feature type="non-terminal residue" evidence="1">
    <location>
        <position position="95"/>
    </location>
</feature>
<protein>
    <submittedName>
        <fullName evidence="1">23242_t:CDS:1</fullName>
    </submittedName>
</protein>
<dbReference type="Proteomes" id="UP000789405">
    <property type="component" value="Unassembled WGS sequence"/>
</dbReference>
<evidence type="ECO:0000313" key="1">
    <source>
        <dbReference type="EMBL" id="CAG8788936.1"/>
    </source>
</evidence>
<gene>
    <name evidence="1" type="ORF">DERYTH_LOCUS21004</name>
</gene>